<feature type="signal peptide" evidence="1">
    <location>
        <begin position="1"/>
        <end position="18"/>
    </location>
</feature>
<evidence type="ECO:0008006" key="4">
    <source>
        <dbReference type="Google" id="ProtNLM"/>
    </source>
</evidence>
<evidence type="ECO:0000313" key="2">
    <source>
        <dbReference type="EMBL" id="KAL1880970.1"/>
    </source>
</evidence>
<dbReference type="EMBL" id="JAVDPF010000008">
    <property type="protein sequence ID" value="KAL1880970.1"/>
    <property type="molecule type" value="Genomic_DNA"/>
</dbReference>
<gene>
    <name evidence="2" type="ORF">Plec18167_003509</name>
</gene>
<evidence type="ECO:0000313" key="3">
    <source>
        <dbReference type="Proteomes" id="UP001583193"/>
    </source>
</evidence>
<evidence type="ECO:0000256" key="1">
    <source>
        <dbReference type="SAM" id="SignalP"/>
    </source>
</evidence>
<name>A0ABR3XZ67_9EURO</name>
<feature type="chain" id="PRO_5046817243" description="F-box domain-containing protein" evidence="1">
    <location>
        <begin position="19"/>
        <end position="217"/>
    </location>
</feature>
<reference evidence="2 3" key="1">
    <citation type="journal article" date="2024" name="IMA Fungus">
        <title>IMA Genome - F19 : A genome assembly and annotation guide to empower mycologists, including annotated draft genome sequences of Ceratocystis pirilliformis, Diaporthe australafricana, Fusarium ophioides, Paecilomyces lecythidis, and Sporothrix stenoceras.</title>
        <authorList>
            <person name="Aylward J."/>
            <person name="Wilson A.M."/>
            <person name="Visagie C.M."/>
            <person name="Spraker J."/>
            <person name="Barnes I."/>
            <person name="Buitendag C."/>
            <person name="Ceriani C."/>
            <person name="Del Mar Angel L."/>
            <person name="du Plessis D."/>
            <person name="Fuchs T."/>
            <person name="Gasser K."/>
            <person name="Kramer D."/>
            <person name="Li W."/>
            <person name="Munsamy K."/>
            <person name="Piso A."/>
            <person name="Price J.L."/>
            <person name="Sonnekus B."/>
            <person name="Thomas C."/>
            <person name="van der Nest A."/>
            <person name="van Dijk A."/>
            <person name="van Heerden A."/>
            <person name="van Vuuren N."/>
            <person name="Yilmaz N."/>
            <person name="Duong T.A."/>
            <person name="van der Merwe N.A."/>
            <person name="Wingfield M.J."/>
            <person name="Wingfield B.D."/>
        </authorList>
    </citation>
    <scope>NUCLEOTIDE SEQUENCE [LARGE SCALE GENOMIC DNA]</scope>
    <source>
        <strain evidence="2 3">CMW 18167</strain>
    </source>
</reference>
<keyword evidence="3" id="KW-1185">Reference proteome</keyword>
<comment type="caution">
    <text evidence="2">The sequence shown here is derived from an EMBL/GenBank/DDBJ whole genome shotgun (WGS) entry which is preliminary data.</text>
</comment>
<proteinExistence type="predicted"/>
<sequence>MDKLPNELLVMVCELVLAFDQPIQTCYPVTPSRSGGRWPLPYRDETKHITRRDLALFSVCKRTRNVALDVFWRRNTFLYCPESRRDRKRAISFLSLQTPSTRQLVRNFRVHFFLEYQYMRVQHEELCARLQPLERIVKLLDRSVKRKVDIQLWRSGEPRRRQTCRHAQLMVLVRFRGERWRLRSLDAGIHGGLAEMWQSHRTCVEHAQYKESRMCQW</sequence>
<protein>
    <recommendedName>
        <fullName evidence="4">F-box domain-containing protein</fullName>
    </recommendedName>
</protein>
<dbReference type="Proteomes" id="UP001583193">
    <property type="component" value="Unassembled WGS sequence"/>
</dbReference>
<accession>A0ABR3XZ67</accession>
<organism evidence="2 3">
    <name type="scientific">Paecilomyces lecythidis</name>
    <dbReference type="NCBI Taxonomy" id="3004212"/>
    <lineage>
        <taxon>Eukaryota</taxon>
        <taxon>Fungi</taxon>
        <taxon>Dikarya</taxon>
        <taxon>Ascomycota</taxon>
        <taxon>Pezizomycotina</taxon>
        <taxon>Eurotiomycetes</taxon>
        <taxon>Eurotiomycetidae</taxon>
        <taxon>Eurotiales</taxon>
        <taxon>Thermoascaceae</taxon>
        <taxon>Paecilomyces</taxon>
    </lineage>
</organism>
<keyword evidence="1" id="KW-0732">Signal</keyword>